<evidence type="ECO:0000313" key="15">
    <source>
        <dbReference type="EMBL" id="CAG6624805.1"/>
    </source>
</evidence>
<evidence type="ECO:0000256" key="5">
    <source>
        <dbReference type="ARBA" id="ARBA00022759"/>
    </source>
</evidence>
<feature type="compositionally biased region" description="Basic and acidic residues" evidence="12">
    <location>
        <begin position="414"/>
        <end position="430"/>
    </location>
</feature>
<dbReference type="PRINTS" id="PR00853">
    <property type="entry name" value="XPGRADSUPER"/>
</dbReference>
<comment type="subcellular location">
    <subcellularLocation>
        <location evidence="1 11">Nucleus</location>
    </subcellularLocation>
</comment>
<protein>
    <recommendedName>
        <fullName evidence="11">Exonuclease 1</fullName>
        <ecNumber evidence="11">3.1.-.-</ecNumber>
    </recommendedName>
</protein>
<proteinExistence type="inferred from homology"/>
<evidence type="ECO:0000259" key="14">
    <source>
        <dbReference type="SMART" id="SM00485"/>
    </source>
</evidence>
<dbReference type="InterPro" id="IPR019974">
    <property type="entry name" value="XPG_CS"/>
</dbReference>
<comment type="cofactor">
    <cofactor evidence="11">
        <name>Mg(2+)</name>
        <dbReference type="ChEBI" id="CHEBI:18420"/>
    </cofactor>
    <text evidence="11">Binds 2 magnesium ions per subunit. They probably participate in the reaction catalyzed by the enzyme. May bind an additional third magnesium ion after substrate binding.</text>
</comment>
<evidence type="ECO:0000256" key="7">
    <source>
        <dbReference type="ARBA" id="ARBA00022801"/>
    </source>
</evidence>
<dbReference type="InterPro" id="IPR036279">
    <property type="entry name" value="5-3_exonuclease_C_sf"/>
</dbReference>
<dbReference type="InterPro" id="IPR006084">
    <property type="entry name" value="XPG/Rad2"/>
</dbReference>
<keyword evidence="9 11" id="KW-0234">DNA repair</keyword>
<dbReference type="SUPFAM" id="SSF88723">
    <property type="entry name" value="PIN domain-like"/>
    <property type="match status" value="1"/>
</dbReference>
<dbReference type="GO" id="GO:0005634">
    <property type="term" value="C:nucleus"/>
    <property type="evidence" value="ECO:0007669"/>
    <property type="project" value="UniProtKB-SubCell"/>
</dbReference>
<feature type="compositionally biased region" description="Polar residues" evidence="12">
    <location>
        <begin position="480"/>
        <end position="557"/>
    </location>
</feature>
<dbReference type="PANTHER" id="PTHR11081">
    <property type="entry name" value="FLAP ENDONUCLEASE FAMILY MEMBER"/>
    <property type="match status" value="1"/>
</dbReference>
<keyword evidence="5" id="KW-0255">Endonuclease</keyword>
<evidence type="ECO:0000256" key="3">
    <source>
        <dbReference type="ARBA" id="ARBA00022722"/>
    </source>
</evidence>
<dbReference type="GO" id="GO:0046872">
    <property type="term" value="F:metal ion binding"/>
    <property type="evidence" value="ECO:0007669"/>
    <property type="project" value="UniProtKB-UniRule"/>
</dbReference>
<keyword evidence="6 11" id="KW-0227">DNA damage</keyword>
<feature type="region of interest" description="Disordered" evidence="12">
    <location>
        <begin position="480"/>
        <end position="580"/>
    </location>
</feature>
<evidence type="ECO:0000256" key="10">
    <source>
        <dbReference type="ARBA" id="ARBA00023242"/>
    </source>
</evidence>
<dbReference type="InterPro" id="IPR029060">
    <property type="entry name" value="PIN-like_dom_sf"/>
</dbReference>
<comment type="function">
    <text evidence="11">5'-&gt;3' double-stranded DNA exonuclease which may also possess a cryptic 3'-&gt;5' double-stranded DNA exonuclease activity. Functions in DNA mismatch repair.</text>
</comment>
<keyword evidence="8 11" id="KW-0460">Magnesium</keyword>
<dbReference type="FunFam" id="3.40.50.1010:FF:000002">
    <property type="entry name" value="Exonuclease 1, putative"/>
    <property type="match status" value="1"/>
</dbReference>
<evidence type="ECO:0000256" key="9">
    <source>
        <dbReference type="ARBA" id="ARBA00023204"/>
    </source>
</evidence>
<keyword evidence="11" id="KW-0267">Excision nuclease</keyword>
<dbReference type="InterPro" id="IPR006086">
    <property type="entry name" value="XPG-I_dom"/>
</dbReference>
<dbReference type="GO" id="GO:0003677">
    <property type="term" value="F:DNA binding"/>
    <property type="evidence" value="ECO:0007669"/>
    <property type="project" value="UniProtKB-UniRule"/>
</dbReference>
<keyword evidence="3 11" id="KW-0540">Nuclease</keyword>
<dbReference type="EC" id="3.1.-.-" evidence="11"/>
<dbReference type="GO" id="GO:0006298">
    <property type="term" value="P:mismatch repair"/>
    <property type="evidence" value="ECO:0007669"/>
    <property type="project" value="TreeGrafter"/>
</dbReference>
<evidence type="ECO:0000256" key="1">
    <source>
        <dbReference type="ARBA" id="ARBA00004123"/>
    </source>
</evidence>
<dbReference type="InterPro" id="IPR006085">
    <property type="entry name" value="XPG_DNA_repair_N"/>
</dbReference>
<keyword evidence="4 11" id="KW-0479">Metal-binding</keyword>
<dbReference type="GO" id="GO:0006310">
    <property type="term" value="P:DNA recombination"/>
    <property type="evidence" value="ECO:0007669"/>
    <property type="project" value="TreeGrafter"/>
</dbReference>
<feature type="compositionally biased region" description="Polar residues" evidence="12">
    <location>
        <begin position="397"/>
        <end position="409"/>
    </location>
</feature>
<evidence type="ECO:0000256" key="12">
    <source>
        <dbReference type="SAM" id="MobiDB-lite"/>
    </source>
</evidence>
<evidence type="ECO:0000256" key="2">
    <source>
        <dbReference type="ARBA" id="ARBA00022553"/>
    </source>
</evidence>
<dbReference type="InterPro" id="IPR008918">
    <property type="entry name" value="HhH2"/>
</dbReference>
<dbReference type="EMBL" id="HBUF01058176">
    <property type="protein sequence ID" value="CAG6624806.1"/>
    <property type="molecule type" value="Transcribed_RNA"/>
</dbReference>
<dbReference type="SMART" id="SM00485">
    <property type="entry name" value="XPGN"/>
    <property type="match status" value="1"/>
</dbReference>
<accession>A0A8D8Q469</accession>
<organism evidence="15">
    <name type="scientific">Cacopsylla melanoneura</name>
    <dbReference type="NCBI Taxonomy" id="428564"/>
    <lineage>
        <taxon>Eukaryota</taxon>
        <taxon>Metazoa</taxon>
        <taxon>Ecdysozoa</taxon>
        <taxon>Arthropoda</taxon>
        <taxon>Hexapoda</taxon>
        <taxon>Insecta</taxon>
        <taxon>Pterygota</taxon>
        <taxon>Neoptera</taxon>
        <taxon>Paraneoptera</taxon>
        <taxon>Hemiptera</taxon>
        <taxon>Sternorrhyncha</taxon>
        <taxon>Psylloidea</taxon>
        <taxon>Psyllidae</taxon>
        <taxon>Psyllinae</taxon>
        <taxon>Cacopsylla</taxon>
    </lineage>
</organism>
<dbReference type="SMART" id="SM00484">
    <property type="entry name" value="XPGI"/>
    <property type="match status" value="1"/>
</dbReference>
<dbReference type="PANTHER" id="PTHR11081:SF8">
    <property type="entry name" value="EXONUCLEASE 1"/>
    <property type="match status" value="1"/>
</dbReference>
<dbReference type="GO" id="GO:0017108">
    <property type="term" value="F:5'-flap endonuclease activity"/>
    <property type="evidence" value="ECO:0007669"/>
    <property type="project" value="TreeGrafter"/>
</dbReference>
<reference evidence="15" key="1">
    <citation type="submission" date="2021-05" db="EMBL/GenBank/DDBJ databases">
        <authorList>
            <person name="Alioto T."/>
            <person name="Alioto T."/>
            <person name="Gomez Garrido J."/>
        </authorList>
    </citation>
    <scope>NUCLEOTIDE SEQUENCE</scope>
</reference>
<keyword evidence="11" id="KW-0228">DNA excision</keyword>
<evidence type="ECO:0000256" key="4">
    <source>
        <dbReference type="ARBA" id="ARBA00022723"/>
    </source>
</evidence>
<dbReference type="Gene3D" id="1.10.150.20">
    <property type="entry name" value="5' to 3' exonuclease, C-terminal subdomain"/>
    <property type="match status" value="1"/>
</dbReference>
<feature type="region of interest" description="Disordered" evidence="12">
    <location>
        <begin position="341"/>
        <end position="467"/>
    </location>
</feature>
<evidence type="ECO:0000256" key="6">
    <source>
        <dbReference type="ARBA" id="ARBA00022763"/>
    </source>
</evidence>
<evidence type="ECO:0000259" key="13">
    <source>
        <dbReference type="SMART" id="SM00484"/>
    </source>
</evidence>
<feature type="compositionally biased region" description="Basic and acidic residues" evidence="12">
    <location>
        <begin position="368"/>
        <end position="378"/>
    </location>
</feature>
<dbReference type="InterPro" id="IPR044752">
    <property type="entry name" value="PIN-like_EXO1"/>
</dbReference>
<keyword evidence="11 15" id="KW-0269">Exonuclease</keyword>
<dbReference type="SMART" id="SM00279">
    <property type="entry name" value="HhH2"/>
    <property type="match status" value="1"/>
</dbReference>
<evidence type="ECO:0000256" key="11">
    <source>
        <dbReference type="RuleBase" id="RU910737"/>
    </source>
</evidence>
<dbReference type="EMBL" id="HBUF01058175">
    <property type="protein sequence ID" value="CAG6624805.1"/>
    <property type="molecule type" value="Transcribed_RNA"/>
</dbReference>
<keyword evidence="10 11" id="KW-0539">Nucleus</keyword>
<comment type="similarity">
    <text evidence="11">Belongs to the XPG/RAD2 endonuclease family. EXO1 subfamily.</text>
</comment>
<dbReference type="Gene3D" id="3.40.50.1010">
    <property type="entry name" value="5'-nuclease"/>
    <property type="match status" value="1"/>
</dbReference>
<dbReference type="Pfam" id="PF00752">
    <property type="entry name" value="XPG_N"/>
    <property type="match status" value="1"/>
</dbReference>
<dbReference type="CDD" id="cd09857">
    <property type="entry name" value="PIN_EXO1"/>
    <property type="match status" value="1"/>
</dbReference>
<dbReference type="SUPFAM" id="SSF47807">
    <property type="entry name" value="5' to 3' exonuclease, C-terminal subdomain"/>
    <property type="match status" value="1"/>
</dbReference>
<feature type="domain" description="XPG N-terminal" evidence="14">
    <location>
        <begin position="1"/>
        <end position="99"/>
    </location>
</feature>
<dbReference type="PROSITE" id="PS00842">
    <property type="entry name" value="XPG_2"/>
    <property type="match status" value="1"/>
</dbReference>
<evidence type="ECO:0000256" key="8">
    <source>
        <dbReference type="ARBA" id="ARBA00022842"/>
    </source>
</evidence>
<keyword evidence="11" id="KW-0238">DNA-binding</keyword>
<keyword evidence="7 11" id="KW-0378">Hydrolase</keyword>
<dbReference type="AlphaFoldDB" id="A0A8D8Q469"/>
<keyword evidence="2" id="KW-0597">Phosphoprotein</keyword>
<name>A0A8D8Q469_9HEMI</name>
<dbReference type="GO" id="GO:0035312">
    <property type="term" value="F:5'-3' DNA exonuclease activity"/>
    <property type="evidence" value="ECO:0007669"/>
    <property type="project" value="UniProtKB-UniRule"/>
</dbReference>
<sequence length="650" mass="72316">MGITNLLQILKDASVQKKVSELKGSTVAVDAYGWLHKGIFSCADKLARGEDCDMYVKYCMKYVNMLLAFNIKIVMVFDGRHLPAKEATEEDRRKKRNSHKAKAAELLILDRGNEAHSHLRQSVDVTHKMASNLIKACRSAGVDSIVAPFEADAQLAYLNMAGYVDYVITEDSDLLVFGAKKTVYKLDLAGTCCIIDRERIPAALRVPEKKYSDAKFRYMCILSGSDYWTGLKGIGLKKAKDFVWSVQDPDYENDLRNTVMFRRAAAADPDFINTFNCTNLMFLYQPVYDPQKREVVTLNHLEPDKVDPILSQLSLKELKLPDEQAYQLALGNLDPFTLEEVDNWDPDDGQNDHPDISSIWSKSYLPPEARRKVTESKSDGPINVFQRLTPVVKSSPRKMSSSLQTNSPVKSRRSIPDTPEKLAGKRKSEDNDLLQQYARPNISRISFDVKEENPDTPPPSPPSKMTKSQYAFGVAKSQNPLQMAKSQNASVKTPQSQNVIVQDQTPDVQKTPRSQNPFAISKTPQSQNLIVQTPNVQKTPRSQNPFAISKSPQSQISPAGAGSIMKSPDTPKSPDLSNRSLKSGLKQILDSGAQKKVVAQRIISPFFAKFTLEASTRPPVITSQGGVRGLIPITKLESRSENCEETTSAS</sequence>
<dbReference type="Pfam" id="PF00867">
    <property type="entry name" value="XPG_I"/>
    <property type="match status" value="1"/>
</dbReference>
<feature type="domain" description="XPG-I" evidence="13">
    <location>
        <begin position="138"/>
        <end position="206"/>
    </location>
</feature>